<dbReference type="STRING" id="159291.SAMN05920897_101307"/>
<accession>A0A1N6NKQ7</accession>
<dbReference type="CDD" id="cd00591">
    <property type="entry name" value="HU_IHF"/>
    <property type="match status" value="1"/>
</dbReference>
<dbReference type="OrthoDB" id="369107at2"/>
<dbReference type="EMBL" id="FTMS01000001">
    <property type="protein sequence ID" value="SIP92709.1"/>
    <property type="molecule type" value="Genomic_DNA"/>
</dbReference>
<dbReference type="RefSeq" id="WP_083943634.1">
    <property type="nucleotide sequence ID" value="NZ_FTMS01000001.1"/>
</dbReference>
<dbReference type="InterPro" id="IPR000119">
    <property type="entry name" value="Hist_DNA-bd"/>
</dbReference>
<evidence type="ECO:0000256" key="1">
    <source>
        <dbReference type="ARBA" id="ARBA00010529"/>
    </source>
</evidence>
<proteinExistence type="inferred from homology"/>
<dbReference type="AlphaFoldDB" id="A0A1N6NKQ7"/>
<dbReference type="InterPro" id="IPR010992">
    <property type="entry name" value="IHF-like_DNA-bd_dom_sf"/>
</dbReference>
<keyword evidence="2 3" id="KW-0238">DNA-binding</keyword>
<dbReference type="Pfam" id="PF00216">
    <property type="entry name" value="Bac_DNA_binding"/>
    <property type="match status" value="1"/>
</dbReference>
<sequence length="305" mass="34291">MPHIDNPRKETLPGTVPEAMKPHLAAIAEETDLVPREAALQAVTQNWLEKVRLFREQTASLQMIQETRFCRDDPRGALLLTCSGSLIVLGPQDHQKKRSFEYASISLRKDVPDLARSEEAWLEEDLATGETALFGGTLITRSSEILSIATFREGLSCTDQKERLRQGGIFLTNSFLQANRTIAPCREQGPERFTLRSMVQYVAARNEMTQDKTREIILDYLTMVETGVLLGERVSLGPLGSARLHLRHPQKARMGRHPGTGEEMLIPAKPKRAVPRISFSSRLKHCALELPPERIDQLLHPEEGE</sequence>
<gene>
    <name evidence="3" type="ORF">SAMN05920897_101307</name>
</gene>
<dbReference type="Gene3D" id="4.10.520.10">
    <property type="entry name" value="IHF-like DNA-binding proteins"/>
    <property type="match status" value="1"/>
</dbReference>
<dbReference type="GO" id="GO:0003677">
    <property type="term" value="F:DNA binding"/>
    <property type="evidence" value="ECO:0007669"/>
    <property type="project" value="UniProtKB-KW"/>
</dbReference>
<reference evidence="4" key="1">
    <citation type="submission" date="2017-01" db="EMBL/GenBank/DDBJ databases">
        <authorList>
            <person name="Varghese N."/>
            <person name="Submissions S."/>
        </authorList>
    </citation>
    <scope>NUCLEOTIDE SEQUENCE [LARGE SCALE GENOMIC DNA]</scope>
    <source>
        <strain evidence="4">ASpG1</strain>
    </source>
</reference>
<dbReference type="Proteomes" id="UP000186400">
    <property type="component" value="Unassembled WGS sequence"/>
</dbReference>
<evidence type="ECO:0000313" key="3">
    <source>
        <dbReference type="EMBL" id="SIP92709.1"/>
    </source>
</evidence>
<name>A0A1N6NKQ7_9SPIO</name>
<comment type="similarity">
    <text evidence="1">Belongs to the bacterial histone-like protein family.</text>
</comment>
<dbReference type="GO" id="GO:0030527">
    <property type="term" value="F:structural constituent of chromatin"/>
    <property type="evidence" value="ECO:0007669"/>
    <property type="project" value="InterPro"/>
</dbReference>
<organism evidence="3 4">
    <name type="scientific">Alkalispirochaeta americana</name>
    <dbReference type="NCBI Taxonomy" id="159291"/>
    <lineage>
        <taxon>Bacteria</taxon>
        <taxon>Pseudomonadati</taxon>
        <taxon>Spirochaetota</taxon>
        <taxon>Spirochaetia</taxon>
        <taxon>Spirochaetales</taxon>
        <taxon>Spirochaetaceae</taxon>
        <taxon>Alkalispirochaeta</taxon>
    </lineage>
</organism>
<evidence type="ECO:0000313" key="4">
    <source>
        <dbReference type="Proteomes" id="UP000186400"/>
    </source>
</evidence>
<keyword evidence="4" id="KW-1185">Reference proteome</keyword>
<protein>
    <submittedName>
        <fullName evidence="3">Nucleoid DNA-binding protein</fullName>
    </submittedName>
</protein>
<evidence type="ECO:0000256" key="2">
    <source>
        <dbReference type="ARBA" id="ARBA00023125"/>
    </source>
</evidence>
<dbReference type="SUPFAM" id="SSF47729">
    <property type="entry name" value="IHF-like DNA-binding proteins"/>
    <property type="match status" value="1"/>
</dbReference>